<organism evidence="2 3">
    <name type="scientific">Lophiotrema nucula</name>
    <dbReference type="NCBI Taxonomy" id="690887"/>
    <lineage>
        <taxon>Eukaryota</taxon>
        <taxon>Fungi</taxon>
        <taxon>Dikarya</taxon>
        <taxon>Ascomycota</taxon>
        <taxon>Pezizomycotina</taxon>
        <taxon>Dothideomycetes</taxon>
        <taxon>Pleosporomycetidae</taxon>
        <taxon>Pleosporales</taxon>
        <taxon>Lophiotremataceae</taxon>
        <taxon>Lophiotrema</taxon>
    </lineage>
</organism>
<evidence type="ECO:0000313" key="3">
    <source>
        <dbReference type="Proteomes" id="UP000799770"/>
    </source>
</evidence>
<gene>
    <name evidence="2" type="ORF">BDV96DRAFT_641099</name>
</gene>
<accession>A0A6A5ZQA7</accession>
<evidence type="ECO:0000256" key="1">
    <source>
        <dbReference type="SAM" id="MobiDB-lite"/>
    </source>
</evidence>
<protein>
    <submittedName>
        <fullName evidence="2">Uncharacterized protein</fullName>
    </submittedName>
</protein>
<feature type="compositionally biased region" description="Polar residues" evidence="1">
    <location>
        <begin position="45"/>
        <end position="62"/>
    </location>
</feature>
<name>A0A6A5ZQA7_9PLEO</name>
<evidence type="ECO:0000313" key="2">
    <source>
        <dbReference type="EMBL" id="KAF2120418.1"/>
    </source>
</evidence>
<dbReference type="Proteomes" id="UP000799770">
    <property type="component" value="Unassembled WGS sequence"/>
</dbReference>
<keyword evidence="3" id="KW-1185">Reference proteome</keyword>
<sequence>MSNTEPSGYEEWKAHMAARKKEEEAKEARRKAKQEKEKEMEQAATQEDTLTAAPTKSKSKNQAKTEPETTPKAASSKGMEGEIVDPSRIGEPGPIGKKRSNWVKDLRAKNEERLEDASLEFMKDLSDDEGQGKREKKEGRALEDETTNDEEGEL</sequence>
<feature type="region of interest" description="Disordered" evidence="1">
    <location>
        <begin position="1"/>
        <end position="154"/>
    </location>
</feature>
<proteinExistence type="predicted"/>
<dbReference type="AlphaFoldDB" id="A0A6A5ZQA7"/>
<dbReference type="EMBL" id="ML977313">
    <property type="protein sequence ID" value="KAF2120418.1"/>
    <property type="molecule type" value="Genomic_DNA"/>
</dbReference>
<reference evidence="2" key="1">
    <citation type="journal article" date="2020" name="Stud. Mycol.">
        <title>101 Dothideomycetes genomes: a test case for predicting lifestyles and emergence of pathogens.</title>
        <authorList>
            <person name="Haridas S."/>
            <person name="Albert R."/>
            <person name="Binder M."/>
            <person name="Bloem J."/>
            <person name="Labutti K."/>
            <person name="Salamov A."/>
            <person name="Andreopoulos B."/>
            <person name="Baker S."/>
            <person name="Barry K."/>
            <person name="Bills G."/>
            <person name="Bluhm B."/>
            <person name="Cannon C."/>
            <person name="Castanera R."/>
            <person name="Culley D."/>
            <person name="Daum C."/>
            <person name="Ezra D."/>
            <person name="Gonzalez J."/>
            <person name="Henrissat B."/>
            <person name="Kuo A."/>
            <person name="Liang C."/>
            <person name="Lipzen A."/>
            <person name="Lutzoni F."/>
            <person name="Magnuson J."/>
            <person name="Mondo S."/>
            <person name="Nolan M."/>
            <person name="Ohm R."/>
            <person name="Pangilinan J."/>
            <person name="Park H.-J."/>
            <person name="Ramirez L."/>
            <person name="Alfaro M."/>
            <person name="Sun H."/>
            <person name="Tritt A."/>
            <person name="Yoshinaga Y."/>
            <person name="Zwiers L.-H."/>
            <person name="Turgeon B."/>
            <person name="Goodwin S."/>
            <person name="Spatafora J."/>
            <person name="Crous P."/>
            <person name="Grigoriev I."/>
        </authorList>
    </citation>
    <scope>NUCLEOTIDE SEQUENCE</scope>
    <source>
        <strain evidence="2">CBS 627.86</strain>
    </source>
</reference>
<feature type="compositionally biased region" description="Acidic residues" evidence="1">
    <location>
        <begin position="144"/>
        <end position="154"/>
    </location>
</feature>
<feature type="compositionally biased region" description="Basic and acidic residues" evidence="1">
    <location>
        <begin position="102"/>
        <end position="143"/>
    </location>
</feature>
<feature type="compositionally biased region" description="Basic and acidic residues" evidence="1">
    <location>
        <begin position="10"/>
        <end position="27"/>
    </location>
</feature>